<proteinExistence type="predicted"/>
<evidence type="ECO:0000256" key="1">
    <source>
        <dbReference type="SAM" id="MobiDB-lite"/>
    </source>
</evidence>
<name>A0A4C1ZUU8_EUMVA</name>
<organism evidence="2 3">
    <name type="scientific">Eumeta variegata</name>
    <name type="common">Bagworm moth</name>
    <name type="synonym">Eumeta japonica</name>
    <dbReference type="NCBI Taxonomy" id="151549"/>
    <lineage>
        <taxon>Eukaryota</taxon>
        <taxon>Metazoa</taxon>
        <taxon>Ecdysozoa</taxon>
        <taxon>Arthropoda</taxon>
        <taxon>Hexapoda</taxon>
        <taxon>Insecta</taxon>
        <taxon>Pterygota</taxon>
        <taxon>Neoptera</taxon>
        <taxon>Endopterygota</taxon>
        <taxon>Lepidoptera</taxon>
        <taxon>Glossata</taxon>
        <taxon>Ditrysia</taxon>
        <taxon>Tineoidea</taxon>
        <taxon>Psychidae</taxon>
        <taxon>Oiketicinae</taxon>
        <taxon>Eumeta</taxon>
    </lineage>
</organism>
<gene>
    <name evidence="2" type="ORF">EVAR_64055_1</name>
</gene>
<evidence type="ECO:0000313" key="3">
    <source>
        <dbReference type="Proteomes" id="UP000299102"/>
    </source>
</evidence>
<feature type="region of interest" description="Disordered" evidence="1">
    <location>
        <begin position="91"/>
        <end position="115"/>
    </location>
</feature>
<sequence>MGAVTTRLCSVKVWYVTGPIGVFLCCSQAGYNLRLDYRCSAVLPRFGPVKLEGKVGGAIRGLGFRVTVDRLLTDPLRGRRRCAVDIDDCNPSPEAPRPARYDAAAAGAGSELKNN</sequence>
<dbReference type="AlphaFoldDB" id="A0A4C1ZUU8"/>
<dbReference type="Proteomes" id="UP000299102">
    <property type="component" value="Unassembled WGS sequence"/>
</dbReference>
<accession>A0A4C1ZUU8</accession>
<comment type="caution">
    <text evidence="2">The sequence shown here is derived from an EMBL/GenBank/DDBJ whole genome shotgun (WGS) entry which is preliminary data.</text>
</comment>
<keyword evidence="3" id="KW-1185">Reference proteome</keyword>
<protein>
    <submittedName>
        <fullName evidence="2">Uncharacterized protein</fullName>
    </submittedName>
</protein>
<reference evidence="2 3" key="1">
    <citation type="journal article" date="2019" name="Commun. Biol.">
        <title>The bagworm genome reveals a unique fibroin gene that provides high tensile strength.</title>
        <authorList>
            <person name="Kono N."/>
            <person name="Nakamura H."/>
            <person name="Ohtoshi R."/>
            <person name="Tomita M."/>
            <person name="Numata K."/>
            <person name="Arakawa K."/>
        </authorList>
    </citation>
    <scope>NUCLEOTIDE SEQUENCE [LARGE SCALE GENOMIC DNA]</scope>
</reference>
<evidence type="ECO:0000313" key="2">
    <source>
        <dbReference type="EMBL" id="GBP92266.1"/>
    </source>
</evidence>
<dbReference type="EMBL" id="BGZK01002256">
    <property type="protein sequence ID" value="GBP92266.1"/>
    <property type="molecule type" value="Genomic_DNA"/>
</dbReference>